<accession>A0A0U1Z846</accession>
<evidence type="ECO:0000256" key="5">
    <source>
        <dbReference type="ARBA" id="ARBA00022448"/>
    </source>
</evidence>
<feature type="transmembrane region" description="Helical" evidence="17">
    <location>
        <begin position="458"/>
        <end position="483"/>
    </location>
</feature>
<feature type="transmembrane region" description="Helical" evidence="17">
    <location>
        <begin position="246"/>
        <end position="268"/>
    </location>
</feature>
<dbReference type="InterPro" id="IPR001750">
    <property type="entry name" value="ND/Mrp_TM"/>
</dbReference>
<dbReference type="InterPro" id="IPR003945">
    <property type="entry name" value="NU5C-like"/>
</dbReference>
<evidence type="ECO:0000259" key="20">
    <source>
        <dbReference type="Pfam" id="PF06455"/>
    </source>
</evidence>
<dbReference type="GO" id="GO:0042773">
    <property type="term" value="P:ATP synthesis coupled electron transport"/>
    <property type="evidence" value="ECO:0007669"/>
    <property type="project" value="InterPro"/>
</dbReference>
<evidence type="ECO:0000259" key="19">
    <source>
        <dbReference type="Pfam" id="PF00662"/>
    </source>
</evidence>
<proteinExistence type="inferred from homology"/>
<dbReference type="Pfam" id="PF00361">
    <property type="entry name" value="Proton_antipo_M"/>
    <property type="match status" value="1"/>
</dbReference>
<keyword evidence="13 17" id="KW-0830">Ubiquinone</keyword>
<evidence type="ECO:0000256" key="4">
    <source>
        <dbReference type="ARBA" id="ARBA00021096"/>
    </source>
</evidence>
<feature type="transmembrane region" description="Helical" evidence="17">
    <location>
        <begin position="155"/>
        <end position="176"/>
    </location>
</feature>
<evidence type="ECO:0000256" key="15">
    <source>
        <dbReference type="ARBA" id="ARBA00023136"/>
    </source>
</evidence>
<comment type="function">
    <text evidence="17">Core subunit of the mitochondrial membrane respiratory chain NADH dehydrogenase (Complex I) which catalyzes electron transfer from NADH through the respiratory chain, using ubiquinone as an electron acceptor. Essential for the catalytic activity and assembly of complex I.</text>
</comment>
<dbReference type="AlphaFoldDB" id="A0A0U1Z846"/>
<feature type="transmembrane region" description="Helical" evidence="17">
    <location>
        <begin position="556"/>
        <end position="577"/>
    </location>
</feature>
<dbReference type="GO" id="GO:0015990">
    <property type="term" value="P:electron transport coupled proton transport"/>
    <property type="evidence" value="ECO:0007669"/>
    <property type="project" value="TreeGrafter"/>
</dbReference>
<feature type="transmembrane region" description="Helical" evidence="17">
    <location>
        <begin position="495"/>
        <end position="515"/>
    </location>
</feature>
<comment type="catalytic activity">
    <reaction evidence="16 17">
        <text>a ubiquinone + NADH + 5 H(+)(in) = a ubiquinol + NAD(+) + 4 H(+)(out)</text>
        <dbReference type="Rhea" id="RHEA:29091"/>
        <dbReference type="Rhea" id="RHEA-COMP:9565"/>
        <dbReference type="Rhea" id="RHEA-COMP:9566"/>
        <dbReference type="ChEBI" id="CHEBI:15378"/>
        <dbReference type="ChEBI" id="CHEBI:16389"/>
        <dbReference type="ChEBI" id="CHEBI:17976"/>
        <dbReference type="ChEBI" id="CHEBI:57540"/>
        <dbReference type="ChEBI" id="CHEBI:57945"/>
        <dbReference type="EC" id="7.1.1.2"/>
    </reaction>
</comment>
<keyword evidence="12 17" id="KW-0520">NAD</keyword>
<dbReference type="GO" id="GO:0008137">
    <property type="term" value="F:NADH dehydrogenase (ubiquinone) activity"/>
    <property type="evidence" value="ECO:0007669"/>
    <property type="project" value="UniProtKB-EC"/>
</dbReference>
<feature type="transmembrane region" description="Helical" evidence="17">
    <location>
        <begin position="275"/>
        <end position="301"/>
    </location>
</feature>
<keyword evidence="6" id="KW-0679">Respiratory chain</keyword>
<feature type="transmembrane region" description="Helical" evidence="17">
    <location>
        <begin position="7"/>
        <end position="32"/>
    </location>
</feature>
<evidence type="ECO:0000256" key="6">
    <source>
        <dbReference type="ARBA" id="ARBA00022660"/>
    </source>
</evidence>
<dbReference type="EMBL" id="KP455290">
    <property type="protein sequence ID" value="AJR19247.1"/>
    <property type="molecule type" value="Genomic_DNA"/>
</dbReference>
<keyword evidence="7 17" id="KW-0812">Transmembrane</keyword>
<feature type="transmembrane region" description="Helical" evidence="17">
    <location>
        <begin position="427"/>
        <end position="446"/>
    </location>
</feature>
<feature type="domain" description="NADH:quinone oxidoreductase/Mrp antiporter transmembrane" evidence="18">
    <location>
        <begin position="110"/>
        <end position="388"/>
    </location>
</feature>
<reference evidence="21" key="1">
    <citation type="journal article" date="2015" name="Mitochondrial DNA">
        <title>The mitochondrial genomes of the caddisflies Sericostoma personatum and Thremma gallicum (Insecta: Trichoptera).</title>
        <authorList>
            <person name="Dietz L."/>
            <person name="Brand P."/>
            <person name="Eschner L.M."/>
            <person name="Leese F."/>
        </authorList>
    </citation>
    <scope>NUCLEOTIDE SEQUENCE</scope>
    <source>
        <tissue evidence="21">Thorax</tissue>
    </source>
</reference>
<keyword evidence="8" id="KW-0999">Mitochondrion inner membrane</keyword>
<feature type="transmembrane region" description="Helical" evidence="17">
    <location>
        <begin position="93"/>
        <end position="110"/>
    </location>
</feature>
<organism evidence="21">
    <name type="scientific">Sericostoma personatum</name>
    <dbReference type="NCBI Taxonomy" id="1271737"/>
    <lineage>
        <taxon>Eukaryota</taxon>
        <taxon>Metazoa</taxon>
        <taxon>Ecdysozoa</taxon>
        <taxon>Arthropoda</taxon>
        <taxon>Hexapoda</taxon>
        <taxon>Insecta</taxon>
        <taxon>Pterygota</taxon>
        <taxon>Neoptera</taxon>
        <taxon>Endopterygota</taxon>
        <taxon>Trichoptera</taxon>
        <taxon>Integripalpia</taxon>
        <taxon>Brevitentoria</taxon>
        <taxon>Sericostomatoidea</taxon>
        <taxon>Sericostomatidae</taxon>
        <taxon>Sericostoma</taxon>
    </lineage>
</organism>
<evidence type="ECO:0000256" key="2">
    <source>
        <dbReference type="ARBA" id="ARBA00004448"/>
    </source>
</evidence>
<feature type="transmembrane region" description="Helical" evidence="17">
    <location>
        <begin position="307"/>
        <end position="326"/>
    </location>
</feature>
<feature type="domain" description="NADH dehydrogenase subunit 5 C-terminal" evidence="20">
    <location>
        <begin position="395"/>
        <end position="575"/>
    </location>
</feature>
<feature type="transmembrane region" description="Helical" evidence="17">
    <location>
        <begin position="338"/>
        <end position="359"/>
    </location>
</feature>
<feature type="transmembrane region" description="Helical" evidence="17">
    <location>
        <begin position="379"/>
        <end position="406"/>
    </location>
</feature>
<evidence type="ECO:0000259" key="18">
    <source>
        <dbReference type="Pfam" id="PF00361"/>
    </source>
</evidence>
<feature type="transmembrane region" description="Helical" evidence="17">
    <location>
        <begin position="221"/>
        <end position="240"/>
    </location>
</feature>
<dbReference type="PANTHER" id="PTHR42829:SF2">
    <property type="entry name" value="NADH-UBIQUINONE OXIDOREDUCTASE CHAIN 5"/>
    <property type="match status" value="1"/>
</dbReference>
<dbReference type="EC" id="7.1.1.2" evidence="3 17"/>
<feature type="domain" description="NADH-Ubiquinone oxidoreductase (complex I) chain 5 N-terminal" evidence="19">
    <location>
        <begin position="45"/>
        <end position="93"/>
    </location>
</feature>
<dbReference type="InterPro" id="IPR001516">
    <property type="entry name" value="Proton_antipo_N"/>
</dbReference>
<dbReference type="InterPro" id="IPR010934">
    <property type="entry name" value="NADH_DH_su5_C"/>
</dbReference>
<evidence type="ECO:0000256" key="16">
    <source>
        <dbReference type="ARBA" id="ARBA00049551"/>
    </source>
</evidence>
<comment type="function">
    <text evidence="1">Core subunit of the mitochondrial membrane respiratory chain NADH dehydrogenase (Complex I) that is believed to belong to the minimal assembly required for catalysis. Complex I functions in the transfer of electrons from NADH to the respiratory chain. The immediate electron acceptor for the enzyme is believed to be ubiquinone.</text>
</comment>
<dbReference type="Pfam" id="PF06455">
    <property type="entry name" value="NADH5_C"/>
    <property type="match status" value="1"/>
</dbReference>
<dbReference type="PANTHER" id="PTHR42829">
    <property type="entry name" value="NADH-UBIQUINONE OXIDOREDUCTASE CHAIN 5"/>
    <property type="match status" value="1"/>
</dbReference>
<geneLocation type="mitochondrion" evidence="21"/>
<keyword evidence="11 17" id="KW-1133">Transmembrane helix</keyword>
<evidence type="ECO:0000256" key="17">
    <source>
        <dbReference type="RuleBase" id="RU003404"/>
    </source>
</evidence>
<evidence type="ECO:0000256" key="11">
    <source>
        <dbReference type="ARBA" id="ARBA00022989"/>
    </source>
</evidence>
<evidence type="ECO:0000256" key="3">
    <source>
        <dbReference type="ARBA" id="ARBA00012944"/>
    </source>
</evidence>
<evidence type="ECO:0000256" key="1">
    <source>
        <dbReference type="ARBA" id="ARBA00003257"/>
    </source>
</evidence>
<evidence type="ECO:0000256" key="13">
    <source>
        <dbReference type="ARBA" id="ARBA00023075"/>
    </source>
</evidence>
<evidence type="ECO:0000256" key="9">
    <source>
        <dbReference type="ARBA" id="ARBA00022967"/>
    </source>
</evidence>
<feature type="transmembrane region" description="Helical" evidence="17">
    <location>
        <begin position="52"/>
        <end position="81"/>
    </location>
</feature>
<sequence length="578" mass="67392">MYLKFFFSLYIISFLFLFLMSVLCFIVSFFVIKMDLVYFLEWGLFSVNSVEIVYVILLDYISLFFLSCVLFISSMVIYYSMSYMGHDINKDRFLLLVLLFIISMMLMILSPNMVSILLGWDGLGLVSFCLVIYYQNVKSYNAGMLTILSNRVGDICILLSIAWLLNFSSWNLYFYLDYMKMDSYVNLISFLIILSAMTKSAQIPFSAWLPAAMAAPTPVSALVHSSTLVTAGVYLIVRFGGLMNSYMLKILLILSCLTMFMSGLGANYEYDLKKIIALSTLSQLGLMMSILSIGFSLLGYFHLLTHAFFKALLFLCAGVMIHSLKDNQDIRFMGSNKFMPLIFSSFLVSNLSLCGFPFLSGFYSKDLILEVLSMFNINILIYFLFYFSVGLTVSYSFRLMWFMNFVNKNFFSLINLHGEDWTMMKSIWGLMFFSVFSGSVLSWTLFVNLNFIYLSLNMMLMVSFVILGGILLGMFISFNFLNYSKMMWVFMKSYFMNYMWFMSFLSVYLMNYQILIFSKYIKKVLDFGWLEYLIVVNIFNNLNYYLKLFEKVQMNFLKSFIIMFIFFIYLTYVFMILI</sequence>
<feature type="transmembrane region" description="Helical" evidence="17">
    <location>
        <begin position="527"/>
        <end position="544"/>
    </location>
</feature>
<protein>
    <recommendedName>
        <fullName evidence="4 17">NADH-ubiquinone oxidoreductase chain 5</fullName>
        <ecNumber evidence="3 17">7.1.1.2</ecNumber>
    </recommendedName>
</protein>
<keyword evidence="14 17" id="KW-0496">Mitochondrion</keyword>
<dbReference type="GO" id="GO:0005743">
    <property type="term" value="C:mitochondrial inner membrane"/>
    <property type="evidence" value="ECO:0007669"/>
    <property type="project" value="UniProtKB-SubCell"/>
</dbReference>
<keyword evidence="5 17" id="KW-0813">Transport</keyword>
<comment type="subcellular location">
    <subcellularLocation>
        <location evidence="2">Mitochondrion inner membrane</location>
        <topology evidence="2">Multi-pass membrane protein</topology>
    </subcellularLocation>
</comment>
<evidence type="ECO:0000256" key="12">
    <source>
        <dbReference type="ARBA" id="ARBA00023027"/>
    </source>
</evidence>
<name>A0A0U1Z846_9NEOP</name>
<keyword evidence="9" id="KW-1278">Translocase</keyword>
<comment type="similarity">
    <text evidence="17">Belongs to the complex I subunit 5 family.</text>
</comment>
<keyword evidence="15 17" id="KW-0472">Membrane</keyword>
<evidence type="ECO:0000256" key="7">
    <source>
        <dbReference type="ARBA" id="ARBA00022692"/>
    </source>
</evidence>
<evidence type="ECO:0000313" key="21">
    <source>
        <dbReference type="EMBL" id="AJR19247.1"/>
    </source>
</evidence>
<evidence type="ECO:0000256" key="8">
    <source>
        <dbReference type="ARBA" id="ARBA00022792"/>
    </source>
</evidence>
<dbReference type="Pfam" id="PF00662">
    <property type="entry name" value="Proton_antipo_N"/>
    <property type="match status" value="1"/>
</dbReference>
<feature type="transmembrane region" description="Helical" evidence="17">
    <location>
        <begin position="116"/>
        <end position="134"/>
    </location>
</feature>
<dbReference type="GO" id="GO:0003954">
    <property type="term" value="F:NADH dehydrogenase activity"/>
    <property type="evidence" value="ECO:0007669"/>
    <property type="project" value="TreeGrafter"/>
</dbReference>
<evidence type="ECO:0000256" key="10">
    <source>
        <dbReference type="ARBA" id="ARBA00022982"/>
    </source>
</evidence>
<gene>
    <name evidence="21" type="primary">ND5</name>
</gene>
<feature type="transmembrane region" description="Helical" evidence="17">
    <location>
        <begin position="188"/>
        <end position="209"/>
    </location>
</feature>
<evidence type="ECO:0000256" key="14">
    <source>
        <dbReference type="ARBA" id="ARBA00023128"/>
    </source>
</evidence>
<keyword evidence="10" id="KW-0249">Electron transport</keyword>
<dbReference type="PRINTS" id="PR01434">
    <property type="entry name" value="NADHDHGNASE5"/>
</dbReference>